<dbReference type="GeneID" id="36833447"/>
<organism evidence="1 2">
    <name type="scientific">Acidianus brierleyi</name>
    <dbReference type="NCBI Taxonomy" id="41673"/>
    <lineage>
        <taxon>Archaea</taxon>
        <taxon>Thermoproteota</taxon>
        <taxon>Thermoprotei</taxon>
        <taxon>Sulfolobales</taxon>
        <taxon>Sulfolobaceae</taxon>
        <taxon>Acidianus</taxon>
    </lineage>
</organism>
<reference evidence="1 2" key="1">
    <citation type="submission" date="2018-05" db="EMBL/GenBank/DDBJ databases">
        <title>Complete Genome Sequences of Extremely Thermoacidophilic, Metal-Mobilizing Type-Strain Members of the Archaeal Family Sulfolobaceae: Acidianus brierleyi DSM-1651T, Acidianus sulfidivorans DSM-18786T, Metallosphaera hakonensis DSM-7519T, and Metallosphaera prunae DSM-10039T.</title>
        <authorList>
            <person name="Counts J.A."/>
            <person name="Kelly R.M."/>
        </authorList>
    </citation>
    <scope>NUCLEOTIDE SEQUENCE [LARGE SCALE GENOMIC DNA]</scope>
    <source>
        <strain evidence="1 2">DSM 1651</strain>
    </source>
</reference>
<gene>
    <name evidence="1" type="ORF">DFR85_14785</name>
</gene>
<evidence type="ECO:0000313" key="2">
    <source>
        <dbReference type="Proteomes" id="UP000248044"/>
    </source>
</evidence>
<dbReference type="InterPro" id="IPR027396">
    <property type="entry name" value="DsrEFH-like"/>
</dbReference>
<proteinExistence type="predicted"/>
<dbReference type="Gene3D" id="3.40.1260.10">
    <property type="entry name" value="DsrEFH-like"/>
    <property type="match status" value="1"/>
</dbReference>
<dbReference type="EMBL" id="CP029289">
    <property type="protein sequence ID" value="AWR95664.1"/>
    <property type="molecule type" value="Genomic_DNA"/>
</dbReference>
<accession>A0A2U9II94</accession>
<dbReference type="KEGG" id="abri:DFR85_14785"/>
<evidence type="ECO:0000313" key="1">
    <source>
        <dbReference type="EMBL" id="AWR95664.1"/>
    </source>
</evidence>
<dbReference type="OrthoDB" id="41780at2157"/>
<dbReference type="RefSeq" id="WP_110271542.1">
    <property type="nucleotide sequence ID" value="NZ_CP029289.2"/>
</dbReference>
<name>A0A2U9II94_9CREN</name>
<protein>
    <submittedName>
        <fullName evidence="1">Uncharacterized protein</fullName>
    </submittedName>
</protein>
<keyword evidence="2" id="KW-1185">Reference proteome</keyword>
<dbReference type="AlphaFoldDB" id="A0A2U9II94"/>
<dbReference type="Proteomes" id="UP000248044">
    <property type="component" value="Chromosome"/>
</dbReference>
<sequence length="110" mass="12712">MTKVLFLIMSDDTKFDLGIRISYNSFKNRRYDEMKVLFFGPSQKRLTQLDGDIKSMFHELLQNKIVDSACIGIAENMKIKPNLESLGISLMPTSERVAHFVREGYEIISF</sequence>